<gene>
    <name evidence="1" type="ordered locus">AciPR4_0446</name>
</gene>
<evidence type="ECO:0000313" key="1">
    <source>
        <dbReference type="EMBL" id="ADV81281.1"/>
    </source>
</evidence>
<dbReference type="STRING" id="401053.AciPR4_0446"/>
<dbReference type="KEGG" id="tsa:AciPR4_0446"/>
<dbReference type="SUPFAM" id="SSF141694">
    <property type="entry name" value="AF2212/PG0164-like"/>
    <property type="match status" value="1"/>
</dbReference>
<keyword evidence="2" id="KW-1185">Reference proteome</keyword>
<dbReference type="Gene3D" id="2.40.30.100">
    <property type="entry name" value="AF2212/PG0164-like"/>
    <property type="match status" value="1"/>
</dbReference>
<organism evidence="1 2">
    <name type="scientific">Terriglobus saanensis (strain ATCC BAA-1853 / DSM 23119 / SP1PR4)</name>
    <dbReference type="NCBI Taxonomy" id="401053"/>
    <lineage>
        <taxon>Bacteria</taxon>
        <taxon>Pseudomonadati</taxon>
        <taxon>Acidobacteriota</taxon>
        <taxon>Terriglobia</taxon>
        <taxon>Terriglobales</taxon>
        <taxon>Acidobacteriaceae</taxon>
        <taxon>Terriglobus</taxon>
    </lineage>
</organism>
<dbReference type="Pfam" id="PF08922">
    <property type="entry name" value="DUF1905"/>
    <property type="match status" value="1"/>
</dbReference>
<name>E8V306_TERSS</name>
<dbReference type="InterPro" id="IPR015018">
    <property type="entry name" value="DUF1905"/>
</dbReference>
<accession>E8V306</accession>
<dbReference type="Proteomes" id="UP000006844">
    <property type="component" value="Chromosome"/>
</dbReference>
<dbReference type="HOGENOM" id="CLU_1260944_0_0_0"/>
<dbReference type="Pfam" id="PF13376">
    <property type="entry name" value="OmdA"/>
    <property type="match status" value="2"/>
</dbReference>
<dbReference type="RefSeq" id="WP_013567014.1">
    <property type="nucleotide sequence ID" value="NC_014963.1"/>
</dbReference>
<dbReference type="eggNOG" id="COG4430">
    <property type="taxonomic scope" value="Bacteria"/>
</dbReference>
<proteinExistence type="predicted"/>
<dbReference type="AlphaFoldDB" id="E8V306"/>
<protein>
    <recommendedName>
        <fullName evidence="3">DUF1905 domain-containing protein</fullName>
    </recommendedName>
</protein>
<sequence length="219" mass="24797">MKKTFRAVLEPLRGNLGWVIARVPFDMTKVWKERRGLRVHGTVNGFAFRSSLFSEKEGGYFLLVNKVMQKNAAAGVGSMVKIALWPDLEARDAAVPAELEKIFAKQKKLRAFYEELSPSAKADISKTITAPKSAEARLRQAERMAERFLLTMEGERELPPILRMLFQRHPKAKAGWDAMTAARRRGHLMGIFYYQGPEAREKRAMKAVEESESAGQRVS</sequence>
<evidence type="ECO:0008006" key="3">
    <source>
        <dbReference type="Google" id="ProtNLM"/>
    </source>
</evidence>
<reference evidence="1 2" key="1">
    <citation type="journal article" date="2012" name="Stand. Genomic Sci.">
        <title>Complete genome sequence of Terriglobus saanensis type strain SP1PR4(T), an Acidobacteria from tundra soil.</title>
        <authorList>
            <person name="Rawat S.R."/>
            <person name="Mannisto M.K."/>
            <person name="Starovoytov V."/>
            <person name="Goodwin L."/>
            <person name="Nolan M."/>
            <person name="Hauser L."/>
            <person name="Land M."/>
            <person name="Davenport K.W."/>
            <person name="Woyke T."/>
            <person name="Haggblom M.M."/>
        </authorList>
    </citation>
    <scope>NUCLEOTIDE SEQUENCE</scope>
    <source>
        <strain evidence="2">ATCC BAA-1853 / DSM 23119 / SP1PR4</strain>
    </source>
</reference>
<evidence type="ECO:0000313" key="2">
    <source>
        <dbReference type="Proteomes" id="UP000006844"/>
    </source>
</evidence>
<dbReference type="InterPro" id="IPR037079">
    <property type="entry name" value="AF2212/PG0164-like_sf"/>
</dbReference>
<dbReference type="EMBL" id="CP002467">
    <property type="protein sequence ID" value="ADV81281.1"/>
    <property type="molecule type" value="Genomic_DNA"/>
</dbReference>